<dbReference type="EMBL" id="FQUZ01000001">
    <property type="protein sequence ID" value="SHE29838.1"/>
    <property type="molecule type" value="Genomic_DNA"/>
</dbReference>
<evidence type="ECO:0000259" key="2">
    <source>
        <dbReference type="Pfam" id="PF07331"/>
    </source>
</evidence>
<organism evidence="3 4">
    <name type="scientific">Lampropedia hyalina DSM 16112</name>
    <dbReference type="NCBI Taxonomy" id="1122156"/>
    <lineage>
        <taxon>Bacteria</taxon>
        <taxon>Pseudomonadati</taxon>
        <taxon>Pseudomonadota</taxon>
        <taxon>Betaproteobacteria</taxon>
        <taxon>Burkholderiales</taxon>
        <taxon>Comamonadaceae</taxon>
        <taxon>Lampropedia</taxon>
    </lineage>
</organism>
<dbReference type="STRING" id="1122156.SAMN02745117_00073"/>
<name>A0A1M4SCE8_9BURK</name>
<evidence type="ECO:0000313" key="3">
    <source>
        <dbReference type="EMBL" id="SHE29838.1"/>
    </source>
</evidence>
<protein>
    <submittedName>
        <fullName evidence="3">Tripartite tricarboxylate transporter TctB family protein</fullName>
    </submittedName>
</protein>
<proteinExistence type="predicted"/>
<feature type="transmembrane region" description="Helical" evidence="1">
    <location>
        <begin position="135"/>
        <end position="158"/>
    </location>
</feature>
<dbReference type="Pfam" id="PF07331">
    <property type="entry name" value="TctB"/>
    <property type="match status" value="1"/>
</dbReference>
<dbReference type="RefSeq" id="WP_073353287.1">
    <property type="nucleotide sequence ID" value="NZ_FQUZ01000001.1"/>
</dbReference>
<dbReference type="AlphaFoldDB" id="A0A1M4SCE8"/>
<feature type="transmembrane region" description="Helical" evidence="1">
    <location>
        <begin position="41"/>
        <end position="62"/>
    </location>
</feature>
<dbReference type="OrthoDB" id="7029611at2"/>
<evidence type="ECO:0000313" key="4">
    <source>
        <dbReference type="Proteomes" id="UP000184327"/>
    </source>
</evidence>
<feature type="transmembrane region" description="Helical" evidence="1">
    <location>
        <begin position="106"/>
        <end position="123"/>
    </location>
</feature>
<dbReference type="Proteomes" id="UP000184327">
    <property type="component" value="Unassembled WGS sequence"/>
</dbReference>
<feature type="transmembrane region" description="Helical" evidence="1">
    <location>
        <begin position="82"/>
        <end position="100"/>
    </location>
</feature>
<sequence length="164" mass="17014">MRVGNQKDFVAGLLFTVVGVAFALGARHYPVGTAARMGPGYFPMLLGVLLAVLGVAIALKAVLRRGDAASDGAIGPWAWRPLLMVLSANFAFGVLLVGLPGLGIPSMGLVVAIYALVLLASLATRPVRWGETLGLATVLAVGSYLVFIRGLGLVLPVWPQGLHS</sequence>
<keyword evidence="1" id="KW-1133">Transmembrane helix</keyword>
<keyword evidence="1" id="KW-0472">Membrane</keyword>
<gene>
    <name evidence="3" type="ORF">SAMN02745117_00073</name>
</gene>
<feature type="domain" description="DUF1468" evidence="2">
    <location>
        <begin position="10"/>
        <end position="156"/>
    </location>
</feature>
<keyword evidence="1" id="KW-0812">Transmembrane</keyword>
<dbReference type="InterPro" id="IPR009936">
    <property type="entry name" value="DUF1468"/>
</dbReference>
<evidence type="ECO:0000256" key="1">
    <source>
        <dbReference type="SAM" id="Phobius"/>
    </source>
</evidence>
<keyword evidence="4" id="KW-1185">Reference proteome</keyword>
<accession>A0A1M4SCE8</accession>
<reference evidence="3 4" key="1">
    <citation type="submission" date="2016-11" db="EMBL/GenBank/DDBJ databases">
        <authorList>
            <person name="Jaros S."/>
            <person name="Januszkiewicz K."/>
            <person name="Wedrychowicz H."/>
        </authorList>
    </citation>
    <scope>NUCLEOTIDE SEQUENCE [LARGE SCALE GENOMIC DNA]</scope>
    <source>
        <strain evidence="3 4">DSM 16112</strain>
    </source>
</reference>